<dbReference type="Pfam" id="PF02645">
    <property type="entry name" value="DegV"/>
    <property type="match status" value="1"/>
</dbReference>
<gene>
    <name evidence="2" type="ORF">METZ01_LOCUS323544</name>
</gene>
<dbReference type="Gene3D" id="3.40.50.10170">
    <property type="match status" value="1"/>
</dbReference>
<evidence type="ECO:0000313" key="2">
    <source>
        <dbReference type="EMBL" id="SVC70690.1"/>
    </source>
</evidence>
<dbReference type="AlphaFoldDB" id="A0A382PCZ1"/>
<dbReference type="EMBL" id="UINC01106198">
    <property type="protein sequence ID" value="SVC70690.1"/>
    <property type="molecule type" value="Genomic_DNA"/>
</dbReference>
<evidence type="ECO:0008006" key="3">
    <source>
        <dbReference type="Google" id="ProtNLM"/>
    </source>
</evidence>
<proteinExistence type="predicted"/>
<sequence length="198" mass="20395">GHEVVSLHVSGKLSATLSSATQAAAELGNEHVSVVDTQAVSAMEALIVTAAARVAIAGGSVEEVIAKAKSSIGKTAVYVVLDTLEYLQKGGRIGRAAALMGGLLNIKPILTLNDGEVHPHEKVRTRAKALARIIEIVQAGGPYEEITVMHASAKDEAEYLTSVLEPMCSELPIVSSQIGPVVGTHAGPGSVAVATRTM</sequence>
<organism evidence="2">
    <name type="scientific">marine metagenome</name>
    <dbReference type="NCBI Taxonomy" id="408172"/>
    <lineage>
        <taxon>unclassified sequences</taxon>
        <taxon>metagenomes</taxon>
        <taxon>ecological metagenomes</taxon>
    </lineage>
</organism>
<dbReference type="SUPFAM" id="SSF82549">
    <property type="entry name" value="DAK1/DegV-like"/>
    <property type="match status" value="1"/>
</dbReference>
<accession>A0A382PCZ1</accession>
<feature type="non-terminal residue" evidence="2">
    <location>
        <position position="1"/>
    </location>
</feature>
<dbReference type="NCBIfam" id="TIGR00762">
    <property type="entry name" value="DegV"/>
    <property type="match status" value="1"/>
</dbReference>
<dbReference type="InterPro" id="IPR003797">
    <property type="entry name" value="DegV"/>
</dbReference>
<dbReference type="PANTHER" id="PTHR33434">
    <property type="entry name" value="DEGV DOMAIN-CONTAINING PROTEIN DR_1986-RELATED"/>
    <property type="match status" value="1"/>
</dbReference>
<dbReference type="GO" id="GO:0008289">
    <property type="term" value="F:lipid binding"/>
    <property type="evidence" value="ECO:0007669"/>
    <property type="project" value="UniProtKB-KW"/>
</dbReference>
<keyword evidence="1" id="KW-0446">Lipid-binding</keyword>
<reference evidence="2" key="1">
    <citation type="submission" date="2018-05" db="EMBL/GenBank/DDBJ databases">
        <authorList>
            <person name="Lanie J.A."/>
            <person name="Ng W.-L."/>
            <person name="Kazmierczak K.M."/>
            <person name="Andrzejewski T.M."/>
            <person name="Davidsen T.M."/>
            <person name="Wayne K.J."/>
            <person name="Tettelin H."/>
            <person name="Glass J.I."/>
            <person name="Rusch D."/>
            <person name="Podicherti R."/>
            <person name="Tsui H.-C.T."/>
            <person name="Winkler M.E."/>
        </authorList>
    </citation>
    <scope>NUCLEOTIDE SEQUENCE</scope>
</reference>
<dbReference type="PANTHER" id="PTHR33434:SF2">
    <property type="entry name" value="FATTY ACID-BINDING PROTEIN TM_1468"/>
    <property type="match status" value="1"/>
</dbReference>
<dbReference type="PROSITE" id="PS51482">
    <property type="entry name" value="DEGV"/>
    <property type="match status" value="1"/>
</dbReference>
<dbReference type="InterPro" id="IPR050270">
    <property type="entry name" value="DegV_domain_contain"/>
</dbReference>
<protein>
    <recommendedName>
        <fullName evidence="3">DegV family protein</fullName>
    </recommendedName>
</protein>
<evidence type="ECO:0000256" key="1">
    <source>
        <dbReference type="ARBA" id="ARBA00023121"/>
    </source>
</evidence>
<dbReference type="Gene3D" id="3.30.1180.10">
    <property type="match status" value="1"/>
</dbReference>
<dbReference type="InterPro" id="IPR043168">
    <property type="entry name" value="DegV_C"/>
</dbReference>
<name>A0A382PCZ1_9ZZZZ</name>